<accession>A0A9X2B2I1</accession>
<dbReference type="RefSeq" id="WP_244804504.1">
    <property type="nucleotide sequence ID" value="NZ_JALIEA010000013.1"/>
</dbReference>
<gene>
    <name evidence="3" type="ORF">MUN33_08545</name>
</gene>
<evidence type="ECO:0000313" key="3">
    <source>
        <dbReference type="EMBL" id="MCJ7858765.1"/>
    </source>
</evidence>
<feature type="compositionally biased region" description="Basic and acidic residues" evidence="1">
    <location>
        <begin position="62"/>
        <end position="71"/>
    </location>
</feature>
<dbReference type="Proteomes" id="UP001139207">
    <property type="component" value="Unassembled WGS sequence"/>
</dbReference>
<keyword evidence="4" id="KW-1185">Reference proteome</keyword>
<sequence length="71" mass="7614">MTRYLEPTQSRHGAPTNYELQLAHAVEALFSAGADTPEVLAEGLNNADVPGPGGSPWTAESFRNEMSRLGE</sequence>
<protein>
    <recommendedName>
        <fullName evidence="2">Recombinase-like domain-containing protein</fullName>
    </recommendedName>
</protein>
<dbReference type="AlphaFoldDB" id="A0A9X2B2I1"/>
<feature type="region of interest" description="Disordered" evidence="1">
    <location>
        <begin position="45"/>
        <end position="71"/>
    </location>
</feature>
<evidence type="ECO:0000256" key="1">
    <source>
        <dbReference type="SAM" id="MobiDB-lite"/>
    </source>
</evidence>
<reference evidence="3" key="1">
    <citation type="submission" date="2022-04" db="EMBL/GenBank/DDBJ databases">
        <title>Corynebacterium kalidii LD5P10.</title>
        <authorList>
            <person name="Sun J.Q."/>
        </authorList>
    </citation>
    <scope>NUCLEOTIDE SEQUENCE</scope>
    <source>
        <strain evidence="3">LD5P10</strain>
    </source>
</reference>
<dbReference type="InterPro" id="IPR046789">
    <property type="entry name" value="HTH_62"/>
</dbReference>
<dbReference type="Pfam" id="PF20552">
    <property type="entry name" value="HTH_62"/>
    <property type="match status" value="1"/>
</dbReference>
<comment type="caution">
    <text evidence="3">The sequence shown here is derived from an EMBL/GenBank/DDBJ whole genome shotgun (WGS) entry which is preliminary data.</text>
</comment>
<proteinExistence type="predicted"/>
<organism evidence="3 4">
    <name type="scientific">Corynebacterium kalidii</name>
    <dbReference type="NCBI Taxonomy" id="2931982"/>
    <lineage>
        <taxon>Bacteria</taxon>
        <taxon>Bacillati</taxon>
        <taxon>Actinomycetota</taxon>
        <taxon>Actinomycetes</taxon>
        <taxon>Mycobacteriales</taxon>
        <taxon>Corynebacteriaceae</taxon>
        <taxon>Corynebacterium</taxon>
    </lineage>
</organism>
<evidence type="ECO:0000259" key="2">
    <source>
        <dbReference type="Pfam" id="PF20552"/>
    </source>
</evidence>
<name>A0A9X2B2I1_9CORY</name>
<dbReference type="EMBL" id="JALIEA010000013">
    <property type="protein sequence ID" value="MCJ7858765.1"/>
    <property type="molecule type" value="Genomic_DNA"/>
</dbReference>
<feature type="domain" description="Recombinase-like" evidence="2">
    <location>
        <begin position="2"/>
        <end position="71"/>
    </location>
</feature>
<evidence type="ECO:0000313" key="4">
    <source>
        <dbReference type="Proteomes" id="UP001139207"/>
    </source>
</evidence>